<feature type="compositionally biased region" description="Basic residues" evidence="1">
    <location>
        <begin position="82"/>
        <end position="94"/>
    </location>
</feature>
<keyword evidence="3" id="KW-1185">Reference proteome</keyword>
<accession>A0A841K8U4</accession>
<evidence type="ECO:0000256" key="1">
    <source>
        <dbReference type="SAM" id="MobiDB-lite"/>
    </source>
</evidence>
<feature type="region of interest" description="Disordered" evidence="1">
    <location>
        <begin position="35"/>
        <end position="56"/>
    </location>
</feature>
<evidence type="ECO:0000313" key="2">
    <source>
        <dbReference type="EMBL" id="MBB6169268.1"/>
    </source>
</evidence>
<feature type="compositionally biased region" description="Basic and acidic residues" evidence="1">
    <location>
        <begin position="36"/>
        <end position="56"/>
    </location>
</feature>
<name>A0A841K8U4_9HYPH</name>
<gene>
    <name evidence="2" type="ORF">HNQ73_002905</name>
</gene>
<protein>
    <submittedName>
        <fullName evidence="2">Uncharacterized protein</fullName>
    </submittedName>
</protein>
<proteinExistence type="predicted"/>
<dbReference type="Proteomes" id="UP000588017">
    <property type="component" value="Unassembled WGS sequence"/>
</dbReference>
<organism evidence="2 3">
    <name type="scientific">Chelatococcus composti</name>
    <dbReference type="NCBI Taxonomy" id="1743235"/>
    <lineage>
        <taxon>Bacteria</taxon>
        <taxon>Pseudomonadati</taxon>
        <taxon>Pseudomonadota</taxon>
        <taxon>Alphaproteobacteria</taxon>
        <taxon>Hyphomicrobiales</taxon>
        <taxon>Chelatococcaceae</taxon>
        <taxon>Chelatococcus</taxon>
    </lineage>
</organism>
<feature type="region of interest" description="Disordered" evidence="1">
    <location>
        <begin position="82"/>
        <end position="131"/>
    </location>
</feature>
<evidence type="ECO:0000313" key="3">
    <source>
        <dbReference type="Proteomes" id="UP000588017"/>
    </source>
</evidence>
<sequence length="158" mass="17938">METLPSVWRAFVGCPFDKRVDVEAWLLVRQLDDDEPQRNADVRRGDPDARRGPHRVEEVVRQGVQRLVEGDDGGRHLAQARIRKHHDRSCRHRPTSSARLLSGGLCHGRGRKSSHPRNDEQDARFGGSRAQLKNRPVCTNRIDGFFPTIQTCGEKEAT</sequence>
<reference evidence="2 3" key="1">
    <citation type="submission" date="2020-08" db="EMBL/GenBank/DDBJ databases">
        <title>Genomic Encyclopedia of Type Strains, Phase IV (KMG-IV): sequencing the most valuable type-strain genomes for metagenomic binning, comparative biology and taxonomic classification.</title>
        <authorList>
            <person name="Goeker M."/>
        </authorList>
    </citation>
    <scope>NUCLEOTIDE SEQUENCE [LARGE SCALE GENOMIC DNA]</scope>
    <source>
        <strain evidence="2 3">DSM 101465</strain>
    </source>
</reference>
<dbReference type="AlphaFoldDB" id="A0A841K8U4"/>
<comment type="caution">
    <text evidence="2">The sequence shown here is derived from an EMBL/GenBank/DDBJ whole genome shotgun (WGS) entry which is preliminary data.</text>
</comment>
<dbReference type="EMBL" id="JACHEH010000006">
    <property type="protein sequence ID" value="MBB6169268.1"/>
    <property type="molecule type" value="Genomic_DNA"/>
</dbReference>